<reference evidence="2 3" key="1">
    <citation type="submission" date="2024-09" db="EMBL/GenBank/DDBJ databases">
        <authorList>
            <person name="Sun Q."/>
            <person name="Mori K."/>
        </authorList>
    </citation>
    <scope>NUCLEOTIDE SEQUENCE [LARGE SCALE GENOMIC DNA]</scope>
    <source>
        <strain evidence="2 3">NCAIM B.02301</strain>
    </source>
</reference>
<feature type="transmembrane region" description="Helical" evidence="1">
    <location>
        <begin position="37"/>
        <end position="60"/>
    </location>
</feature>
<feature type="transmembrane region" description="Helical" evidence="1">
    <location>
        <begin position="6"/>
        <end position="30"/>
    </location>
</feature>
<dbReference type="Proteomes" id="UP001589833">
    <property type="component" value="Unassembled WGS sequence"/>
</dbReference>
<keyword evidence="1" id="KW-0472">Membrane</keyword>
<accession>A0ABV6NGS1</accession>
<dbReference type="EMBL" id="JBHLTR010000017">
    <property type="protein sequence ID" value="MFC0559963.1"/>
    <property type="molecule type" value="Genomic_DNA"/>
</dbReference>
<gene>
    <name evidence="2" type="ORF">ACFFH4_12960</name>
</gene>
<keyword evidence="1" id="KW-0812">Transmembrane</keyword>
<organism evidence="2 3">
    <name type="scientific">Halalkalibacter alkalisediminis</name>
    <dbReference type="NCBI Taxonomy" id="935616"/>
    <lineage>
        <taxon>Bacteria</taxon>
        <taxon>Bacillati</taxon>
        <taxon>Bacillota</taxon>
        <taxon>Bacilli</taxon>
        <taxon>Bacillales</taxon>
        <taxon>Bacillaceae</taxon>
        <taxon>Halalkalibacter</taxon>
    </lineage>
</organism>
<evidence type="ECO:0000313" key="3">
    <source>
        <dbReference type="Proteomes" id="UP001589833"/>
    </source>
</evidence>
<keyword evidence="3" id="KW-1185">Reference proteome</keyword>
<keyword evidence="1" id="KW-1133">Transmembrane helix</keyword>
<name>A0ABV6NGS1_9BACI</name>
<sequence>MPEEIQLIITVFVFFILTGLFGGIGIWSIFHQKKKRAIWSFSIGLIMIIIYLVVMFSFGII</sequence>
<evidence type="ECO:0000313" key="2">
    <source>
        <dbReference type="EMBL" id="MFC0559963.1"/>
    </source>
</evidence>
<proteinExistence type="predicted"/>
<comment type="caution">
    <text evidence="2">The sequence shown here is derived from an EMBL/GenBank/DDBJ whole genome shotgun (WGS) entry which is preliminary data.</text>
</comment>
<protein>
    <submittedName>
        <fullName evidence="2">Uncharacterized protein</fullName>
    </submittedName>
</protein>
<evidence type="ECO:0000256" key="1">
    <source>
        <dbReference type="SAM" id="Phobius"/>
    </source>
</evidence>
<dbReference type="RefSeq" id="WP_273840705.1">
    <property type="nucleotide sequence ID" value="NZ_JAQQWT010000002.1"/>
</dbReference>